<name>A0ABY1QX08_9BURK</name>
<keyword evidence="3" id="KW-1185">Reference proteome</keyword>
<dbReference type="Proteomes" id="UP001158049">
    <property type="component" value="Unassembled WGS sequence"/>
</dbReference>
<reference evidence="2 3" key="1">
    <citation type="submission" date="2017-05" db="EMBL/GenBank/DDBJ databases">
        <authorList>
            <person name="Varghese N."/>
            <person name="Submissions S."/>
        </authorList>
    </citation>
    <scope>NUCLEOTIDE SEQUENCE [LARGE SCALE GENOMIC DNA]</scope>
    <source>
        <strain evidence="2 3">DSM 26001</strain>
    </source>
</reference>
<protein>
    <recommendedName>
        <fullName evidence="4">Integrase</fullName>
    </recommendedName>
</protein>
<feature type="region of interest" description="Disordered" evidence="1">
    <location>
        <begin position="174"/>
        <end position="201"/>
    </location>
</feature>
<dbReference type="EMBL" id="FXUL01000034">
    <property type="protein sequence ID" value="SMP80160.1"/>
    <property type="molecule type" value="Genomic_DNA"/>
</dbReference>
<evidence type="ECO:0000313" key="3">
    <source>
        <dbReference type="Proteomes" id="UP001158049"/>
    </source>
</evidence>
<evidence type="ECO:0008006" key="4">
    <source>
        <dbReference type="Google" id="ProtNLM"/>
    </source>
</evidence>
<evidence type="ECO:0000313" key="2">
    <source>
        <dbReference type="EMBL" id="SMP80160.1"/>
    </source>
</evidence>
<sequence>MSNTIPPQLLTNPVIHHPPNLDEVLEAVPACAKSAETLSHMVISIDGQLAKIDHALNTLQPRKTGKLRITWWKRRGKVTPAVVKWIYVKNMQRWRAERLSNESLVISVRSSVEFKADAPAVKELMRRTKALLSLRARALETMQRFQHAADLLHAANEDKLATFNADLNGLLEALDNRTDSPDSEPGPSSPVLLEMEPEDDD</sequence>
<proteinExistence type="predicted"/>
<organism evidence="2 3">
    <name type="scientific">Noviherbaspirillum suwonense</name>
    <dbReference type="NCBI Taxonomy" id="1224511"/>
    <lineage>
        <taxon>Bacteria</taxon>
        <taxon>Pseudomonadati</taxon>
        <taxon>Pseudomonadota</taxon>
        <taxon>Betaproteobacteria</taxon>
        <taxon>Burkholderiales</taxon>
        <taxon>Oxalobacteraceae</taxon>
        <taxon>Noviherbaspirillum</taxon>
    </lineage>
</organism>
<accession>A0ABY1QX08</accession>
<comment type="caution">
    <text evidence="2">The sequence shown here is derived from an EMBL/GenBank/DDBJ whole genome shotgun (WGS) entry which is preliminary data.</text>
</comment>
<evidence type="ECO:0000256" key="1">
    <source>
        <dbReference type="SAM" id="MobiDB-lite"/>
    </source>
</evidence>
<gene>
    <name evidence="2" type="ORF">SAMN06295970_13428</name>
</gene>